<name>A0A4S3TJS0_9EURY</name>
<protein>
    <recommendedName>
        <fullName evidence="9">YihY/virulence factor BrkB family protein</fullName>
    </recommendedName>
</protein>
<evidence type="ECO:0000256" key="6">
    <source>
        <dbReference type="SAM" id="Phobius"/>
    </source>
</evidence>
<dbReference type="Pfam" id="PF03631">
    <property type="entry name" value="Virul_fac_BrkB"/>
    <property type="match status" value="1"/>
</dbReference>
<dbReference type="PANTHER" id="PTHR30213">
    <property type="entry name" value="INNER MEMBRANE PROTEIN YHJD"/>
    <property type="match status" value="1"/>
</dbReference>
<keyword evidence="8" id="KW-1185">Reference proteome</keyword>
<comment type="caution">
    <text evidence="7">The sequence shown here is derived from an EMBL/GenBank/DDBJ whole genome shotgun (WGS) entry which is preliminary data.</text>
</comment>
<evidence type="ECO:0000256" key="1">
    <source>
        <dbReference type="ARBA" id="ARBA00004651"/>
    </source>
</evidence>
<dbReference type="InterPro" id="IPR017039">
    <property type="entry name" value="Virul_fac_BrkB"/>
</dbReference>
<keyword evidence="5 6" id="KW-0472">Membrane</keyword>
<dbReference type="AlphaFoldDB" id="A0A4S3TJS0"/>
<evidence type="ECO:0008006" key="9">
    <source>
        <dbReference type="Google" id="ProtNLM"/>
    </source>
</evidence>
<evidence type="ECO:0000256" key="5">
    <source>
        <dbReference type="ARBA" id="ARBA00023136"/>
    </source>
</evidence>
<dbReference type="OrthoDB" id="204872at2157"/>
<keyword evidence="2" id="KW-1003">Cell membrane</keyword>
<evidence type="ECO:0000256" key="4">
    <source>
        <dbReference type="ARBA" id="ARBA00022989"/>
    </source>
</evidence>
<sequence>MVLSNSISAAVLAVLLIGVFAPMYYLFPEPTVSVGEILPGTVFAALSWTVLAVGFRIYVATSDSVALFGIAGAVLIILTWVYLGGFCLLLGAVLNAVLADRVDPETEWIPMDQVWSTSDRQ</sequence>
<evidence type="ECO:0000256" key="2">
    <source>
        <dbReference type="ARBA" id="ARBA00022475"/>
    </source>
</evidence>
<organism evidence="7 8">
    <name type="scientific">Salinadaptatus halalkaliphilus</name>
    <dbReference type="NCBI Taxonomy" id="2419781"/>
    <lineage>
        <taxon>Archaea</taxon>
        <taxon>Methanobacteriati</taxon>
        <taxon>Methanobacteriota</taxon>
        <taxon>Stenosarchaea group</taxon>
        <taxon>Halobacteria</taxon>
        <taxon>Halobacteriales</taxon>
        <taxon>Natrialbaceae</taxon>
        <taxon>Salinadaptatus</taxon>
    </lineage>
</organism>
<dbReference type="GO" id="GO:0005886">
    <property type="term" value="C:plasma membrane"/>
    <property type="evidence" value="ECO:0007669"/>
    <property type="project" value="UniProtKB-SubCell"/>
</dbReference>
<dbReference type="EMBL" id="RBZW01000058">
    <property type="protein sequence ID" value="THE63493.1"/>
    <property type="molecule type" value="Genomic_DNA"/>
</dbReference>
<comment type="subcellular location">
    <subcellularLocation>
        <location evidence="1">Cell membrane</location>
        <topology evidence="1">Multi-pass membrane protein</topology>
    </subcellularLocation>
</comment>
<feature type="transmembrane region" description="Helical" evidence="6">
    <location>
        <begin position="7"/>
        <end position="25"/>
    </location>
</feature>
<evidence type="ECO:0000313" key="8">
    <source>
        <dbReference type="Proteomes" id="UP000318864"/>
    </source>
</evidence>
<dbReference type="Proteomes" id="UP000318864">
    <property type="component" value="Unassembled WGS sequence"/>
</dbReference>
<keyword evidence="4 6" id="KW-1133">Transmembrane helix</keyword>
<evidence type="ECO:0000313" key="7">
    <source>
        <dbReference type="EMBL" id="THE63493.1"/>
    </source>
</evidence>
<feature type="transmembrane region" description="Helical" evidence="6">
    <location>
        <begin position="37"/>
        <end position="58"/>
    </location>
</feature>
<proteinExistence type="predicted"/>
<reference evidence="7 8" key="1">
    <citation type="submission" date="2018-10" db="EMBL/GenBank/DDBJ databases">
        <title>Natronolimnobius sp. XQ-INN 246 isolated from Inner Mongolia Autonomous Region of China.</title>
        <authorList>
            <person name="Xue Q."/>
        </authorList>
    </citation>
    <scope>NUCLEOTIDE SEQUENCE [LARGE SCALE GENOMIC DNA]</scope>
    <source>
        <strain evidence="7 8">XQ-INN 246</strain>
    </source>
</reference>
<dbReference type="PANTHER" id="PTHR30213:SF0">
    <property type="entry name" value="UPF0761 MEMBRANE PROTEIN YIHY"/>
    <property type="match status" value="1"/>
</dbReference>
<accession>A0A4S3TJS0</accession>
<keyword evidence="3 6" id="KW-0812">Transmembrane</keyword>
<evidence type="ECO:0000256" key="3">
    <source>
        <dbReference type="ARBA" id="ARBA00022692"/>
    </source>
</evidence>
<feature type="transmembrane region" description="Helical" evidence="6">
    <location>
        <begin position="65"/>
        <end position="98"/>
    </location>
</feature>
<gene>
    <name evidence="7" type="ORF">D8Y22_16815</name>
</gene>